<proteinExistence type="predicted"/>
<dbReference type="EMBL" id="MN035471">
    <property type="protein sequence ID" value="QDH90364.1"/>
    <property type="molecule type" value="Genomic_RNA"/>
</dbReference>
<protein>
    <submittedName>
        <fullName evidence="1">Uncharacterized protein</fullName>
    </submittedName>
</protein>
<gene>
    <name evidence="1" type="ORF">H2Rhizo312012_000002</name>
</gene>
<reference evidence="1" key="1">
    <citation type="submission" date="2019-05" db="EMBL/GenBank/DDBJ databases">
        <title>Metatranscriptomic reconstruction reveals RNA viruses with the potential to shape carbon cycling in soil.</title>
        <authorList>
            <person name="Starr E.P."/>
            <person name="Nuccio E."/>
            <person name="Pett-Ridge J."/>
            <person name="Banfield J.F."/>
            <person name="Firestone M.K."/>
        </authorList>
    </citation>
    <scope>NUCLEOTIDE SEQUENCE</scope>
    <source>
        <strain evidence="1">H2_Rhizo_31_scaffold_2012</strain>
    </source>
</reference>
<sequence length="93" mass="10601">MVSSLFHSVPVFGTGLQGRDVHIDLVELSELRVYQSSIRRPDFLEEEIFDWIKSPIKDISLGTLAALNEHYRSDKIIATWYKSGIAYINMSAN</sequence>
<evidence type="ECO:0000313" key="1">
    <source>
        <dbReference type="EMBL" id="QDH90364.1"/>
    </source>
</evidence>
<organism evidence="1">
    <name type="scientific">Leviviridae sp</name>
    <dbReference type="NCBI Taxonomy" id="2027243"/>
    <lineage>
        <taxon>Viruses</taxon>
        <taxon>Riboviria</taxon>
        <taxon>Orthornavirae</taxon>
        <taxon>Lenarviricota</taxon>
        <taxon>Leviviricetes</taxon>
        <taxon>Norzivirales</taxon>
        <taxon>Fiersviridae</taxon>
    </lineage>
</organism>
<name>A0A514D9T0_9VIRU</name>
<accession>A0A514D9T0</accession>